<dbReference type="InterPro" id="IPR037232">
    <property type="entry name" value="NADH_quin_OxRdtase_su_C/D-like"/>
</dbReference>
<evidence type="ECO:0000256" key="2">
    <source>
        <dbReference type="ARBA" id="ARBA00023027"/>
    </source>
</evidence>
<evidence type="ECO:0000259" key="4">
    <source>
        <dbReference type="Pfam" id="PF00346"/>
    </source>
</evidence>
<accession>A0A401JBJ3</accession>
<evidence type="ECO:0000313" key="6">
    <source>
        <dbReference type="Proteomes" id="UP000286806"/>
    </source>
</evidence>
<dbReference type="PANTHER" id="PTHR43485">
    <property type="entry name" value="HYDROGENASE-4 COMPONENT G"/>
    <property type="match status" value="1"/>
</dbReference>
<evidence type="ECO:0000259" key="3">
    <source>
        <dbReference type="Pfam" id="PF00329"/>
    </source>
</evidence>
<comment type="caution">
    <text evidence="5">The sequence shown here is derived from an EMBL/GenBank/DDBJ whole genome shotgun (WGS) entry which is preliminary data.</text>
</comment>
<dbReference type="GO" id="GO:0048038">
    <property type="term" value="F:quinone binding"/>
    <property type="evidence" value="ECO:0007669"/>
    <property type="project" value="InterPro"/>
</dbReference>
<dbReference type="InterPro" id="IPR029014">
    <property type="entry name" value="NiFe-Hase_large"/>
</dbReference>
<dbReference type="OrthoDB" id="9801496at2"/>
<keyword evidence="6" id="KW-1185">Reference proteome</keyword>
<dbReference type="GO" id="GO:0008137">
    <property type="term" value="F:NADH dehydrogenase (ubiquinone) activity"/>
    <property type="evidence" value="ECO:0007669"/>
    <property type="project" value="InterPro"/>
</dbReference>
<keyword evidence="2" id="KW-0520">NAD</keyword>
<reference evidence="5 6" key="1">
    <citation type="journal article" date="2019" name="Front. Microbiol.">
        <title>Genomes of Neutrophilic Sulfur-Oxidizing Chemolithoautotrophs Representing 9 Proteobacterial Species From 8 Genera.</title>
        <authorList>
            <person name="Watanabe T."/>
            <person name="Kojima H."/>
            <person name="Umezawa K."/>
            <person name="Hori C."/>
            <person name="Takasuka T.E."/>
            <person name="Kato Y."/>
            <person name="Fukui M."/>
        </authorList>
    </citation>
    <scope>NUCLEOTIDE SEQUENCE [LARGE SCALE GENOMIC DNA]</scope>
    <source>
        <strain evidence="5 6">TTN</strain>
    </source>
</reference>
<evidence type="ECO:0000256" key="1">
    <source>
        <dbReference type="ARBA" id="ARBA00023002"/>
    </source>
</evidence>
<dbReference type="InterPro" id="IPR052197">
    <property type="entry name" value="ComplexI_49kDa-like"/>
</dbReference>
<feature type="domain" description="NADH:ubiquinone oxidoreductase 30kDa subunit" evidence="3">
    <location>
        <begin position="24"/>
        <end position="136"/>
    </location>
</feature>
<dbReference type="SUPFAM" id="SSF143243">
    <property type="entry name" value="Nqo5-like"/>
    <property type="match status" value="1"/>
</dbReference>
<dbReference type="InterPro" id="IPR001268">
    <property type="entry name" value="NADH_UbQ_OxRdtase_30kDa_su"/>
</dbReference>
<dbReference type="AlphaFoldDB" id="A0A401JBJ3"/>
<dbReference type="Gene3D" id="1.10.645.10">
    <property type="entry name" value="Cytochrome-c3 Hydrogenase, chain B"/>
    <property type="match status" value="1"/>
</dbReference>
<dbReference type="Pfam" id="PF00329">
    <property type="entry name" value="Complex1_30kDa"/>
    <property type="match status" value="1"/>
</dbReference>
<dbReference type="SUPFAM" id="SSF56762">
    <property type="entry name" value="HydB/Nqo4-like"/>
    <property type="match status" value="1"/>
</dbReference>
<keyword evidence="1" id="KW-0560">Oxidoreductase</keyword>
<protein>
    <submittedName>
        <fullName evidence="5">Ni,Fe-hydrogenase III large subunit</fullName>
    </submittedName>
</protein>
<dbReference type="RefSeq" id="WP_124703746.1">
    <property type="nucleotide sequence ID" value="NZ_BGOW01000003.1"/>
</dbReference>
<organism evidence="5 6">
    <name type="scientific">Sulfuriferula multivorans</name>
    <dbReference type="NCBI Taxonomy" id="1559896"/>
    <lineage>
        <taxon>Bacteria</taxon>
        <taxon>Pseudomonadati</taxon>
        <taxon>Pseudomonadota</taxon>
        <taxon>Betaproteobacteria</taxon>
        <taxon>Nitrosomonadales</taxon>
        <taxon>Sulfuricellaceae</taxon>
        <taxon>Sulfuriferula</taxon>
    </lineage>
</organism>
<dbReference type="GO" id="GO:0051287">
    <property type="term" value="F:NAD binding"/>
    <property type="evidence" value="ECO:0007669"/>
    <property type="project" value="InterPro"/>
</dbReference>
<sequence length="513" mass="56179">MRIEDFDLALSPLPGAAPVWHGDVDAAAWRQVCQQVHDKGGRLVALWGSDRRELRRGFVVHAALVIRSGLVWLTLSADHEAYPGIDDIFPVASRMQRALGDLLGIYPHNPQDARPWLRHSAWPADQYPLRKDFDGSTVHPATAQDYPFVTVEGDGVHEIAVGPVHAGTIEPGHFRFSVIGEKILRLEPRLGYTHKGVEKLFEAMTLESGARLAGRISGDSTVAYAWAYAMAAESAVDRTPPERALWLRALLLERERLANHLGDLGALGNDAGLAFGLAQFSCLKEDLLRSNAALFGHRYLMDSIVPGGVISDLDESGGARLMAELDVLDQAVSRLHNIYDDHAGLQDRFIGAGRVAPELAVGLGLCGLAGRASAQAWDLRAQFPAVPYDRLDVQMATHRNGDVAARVTVRFDEVNEAIRLCRLILKGLPSGAIFTALPKAPDNAIGVGWVEGWRGEVFVALETGADNRIRRLHPHDPSWQNWPLIEHAVMGNIVPDFPLINKSFNLSYSGHDL</sequence>
<feature type="domain" description="NADH-quinone oxidoreductase subunit D" evidence="4">
    <location>
        <begin position="284"/>
        <end position="437"/>
    </location>
</feature>
<dbReference type="InterPro" id="IPR001135">
    <property type="entry name" value="NADH_Q_OxRdtase_suD"/>
</dbReference>
<gene>
    <name evidence="5" type="ORF">SFMTTN_0717</name>
</gene>
<dbReference type="Pfam" id="PF00346">
    <property type="entry name" value="Complex1_49kDa"/>
    <property type="match status" value="1"/>
</dbReference>
<proteinExistence type="predicted"/>
<dbReference type="GO" id="GO:0016651">
    <property type="term" value="F:oxidoreductase activity, acting on NAD(P)H"/>
    <property type="evidence" value="ECO:0007669"/>
    <property type="project" value="InterPro"/>
</dbReference>
<dbReference type="EMBL" id="BGOW01000003">
    <property type="protein sequence ID" value="GBL44916.1"/>
    <property type="molecule type" value="Genomic_DNA"/>
</dbReference>
<dbReference type="Proteomes" id="UP000286806">
    <property type="component" value="Unassembled WGS sequence"/>
</dbReference>
<name>A0A401JBJ3_9PROT</name>
<evidence type="ECO:0000313" key="5">
    <source>
        <dbReference type="EMBL" id="GBL44916.1"/>
    </source>
</evidence>
<dbReference type="PANTHER" id="PTHR43485:SF1">
    <property type="entry name" value="FORMATE HYDROGENLYASE SUBUNIT 5-RELATED"/>
    <property type="match status" value="1"/>
</dbReference>